<dbReference type="Pfam" id="PF00069">
    <property type="entry name" value="Pkinase"/>
    <property type="match status" value="1"/>
</dbReference>
<dbReference type="InterPro" id="IPR008271">
    <property type="entry name" value="Ser/Thr_kinase_AS"/>
</dbReference>
<dbReference type="PROSITE" id="PS50011">
    <property type="entry name" value="PROTEIN_KINASE_DOM"/>
    <property type="match status" value="1"/>
</dbReference>
<gene>
    <name evidence="3" type="ORF">PSIN1315_LOCUS3924</name>
</gene>
<dbReference type="PROSITE" id="PS00108">
    <property type="entry name" value="PROTEIN_KINASE_ST"/>
    <property type="match status" value="1"/>
</dbReference>
<dbReference type="Gene3D" id="1.10.510.10">
    <property type="entry name" value="Transferase(Phosphotransferase) domain 1"/>
    <property type="match status" value="1"/>
</dbReference>
<name>A0A7S3BDN8_9VIRI</name>
<feature type="compositionally biased region" description="Low complexity" evidence="1">
    <location>
        <begin position="328"/>
        <end position="344"/>
    </location>
</feature>
<dbReference type="SUPFAM" id="SSF56112">
    <property type="entry name" value="Protein kinase-like (PK-like)"/>
    <property type="match status" value="1"/>
</dbReference>
<feature type="compositionally biased region" description="Low complexity" evidence="1">
    <location>
        <begin position="260"/>
        <end position="300"/>
    </location>
</feature>
<dbReference type="AlphaFoldDB" id="A0A7S3BDN8"/>
<evidence type="ECO:0000313" key="3">
    <source>
        <dbReference type="EMBL" id="CAE0132376.1"/>
    </source>
</evidence>
<feature type="region of interest" description="Disordered" evidence="1">
    <location>
        <begin position="260"/>
        <end position="350"/>
    </location>
</feature>
<dbReference type="InterPro" id="IPR011009">
    <property type="entry name" value="Kinase-like_dom_sf"/>
</dbReference>
<accession>A0A7S3BDN8</accession>
<feature type="domain" description="Protein kinase" evidence="2">
    <location>
        <begin position="1"/>
        <end position="241"/>
    </location>
</feature>
<reference evidence="3" key="1">
    <citation type="submission" date="2021-01" db="EMBL/GenBank/DDBJ databases">
        <authorList>
            <person name="Corre E."/>
            <person name="Pelletier E."/>
            <person name="Niang G."/>
            <person name="Scheremetjew M."/>
            <person name="Finn R."/>
            <person name="Kale V."/>
            <person name="Holt S."/>
            <person name="Cochrane G."/>
            <person name="Meng A."/>
            <person name="Brown T."/>
            <person name="Cohen L."/>
        </authorList>
    </citation>
    <scope>NUCLEOTIDE SEQUENCE</scope>
    <source>
        <strain evidence="3">RCC927</strain>
    </source>
</reference>
<dbReference type="SMART" id="SM00220">
    <property type="entry name" value="S_TKc"/>
    <property type="match status" value="1"/>
</dbReference>
<dbReference type="InterPro" id="IPR000719">
    <property type="entry name" value="Prot_kinase_dom"/>
</dbReference>
<protein>
    <recommendedName>
        <fullName evidence="2">Protein kinase domain-containing protein</fullName>
    </recommendedName>
</protein>
<dbReference type="PANTHER" id="PTHR46699">
    <property type="entry name" value="SERINE/THREONINE-PROTEIN KINASE STN8, CHLOROPLASTIC-RELATED"/>
    <property type="match status" value="1"/>
</dbReference>
<evidence type="ECO:0000259" key="2">
    <source>
        <dbReference type="PROSITE" id="PS50011"/>
    </source>
</evidence>
<sequence>MRQRTFPRNVAGTVLGDARAAELLEGDTSGRELELTTLRALSRQLFEATSQLHANGLVHRDLKPQNLLLADQPTVPGAPALKLCDLGACADLRTGTNWAPEETILDPAYAPPEKYVLPTNSWDKQHLVGPLVWAANAPDRFDSFSAGLVVMQMCVPSLRNRGKFLAFRRALEQQDFDLDAWRETRNRQQIKELWALDADSGAGWELVKALLIERNVETSAAALAGRQRPSATEAIARFPFLAETGIRAVTPPPLKAEKNANASVSAASKKKAPAAVKKPAPAAKPAVQRRAASGGAAFAKARQDAPPRRVMARRPGGGSRAGTRRDPLLSSAPPAADEASGAAEPVRRGTARMSAVEGAAGAAQLAAEDLAQAVQSGALTSSVSNAADAGLRAAKDVAGAAERAAGSLAELVAALPQPPSGLSVGRVNAVRRSMRRSSLGVPMKGAEDGLDAAKGTGMDANDAALAGHGVVSDEQSSESDAACVRKGDIEEAMAEAQDVAARRAAAAAAAAPTLEQRHRKSAAMDDVYARLSKMESSLERMEKLAGGSGRVSPKARADELLASLKAEPARPTATESALERLEQELAVTDALSSRGADAAAAEGDDGTAMRVVEATTEATVASDVEKAEEADINIAKVPTEADLEVVAETDITIVDADAETDIEDADEADIAAAEGAEIVAGETEGAVDLEVSYVSFGMVDDDFEADTDEEEEDEEDAPEAAGMAVPHASYRPGVSAPLPGSPDGAIADSHAYSARVPRGALPEGTRVRRIAGTNTFVGVLPDGRQVNVLPDDQASETVQAETT</sequence>
<dbReference type="GO" id="GO:0004672">
    <property type="term" value="F:protein kinase activity"/>
    <property type="evidence" value="ECO:0007669"/>
    <property type="project" value="InterPro"/>
</dbReference>
<proteinExistence type="predicted"/>
<dbReference type="GO" id="GO:0005524">
    <property type="term" value="F:ATP binding"/>
    <property type="evidence" value="ECO:0007669"/>
    <property type="project" value="InterPro"/>
</dbReference>
<organism evidence="3">
    <name type="scientific">Prasinoderma singulare</name>
    <dbReference type="NCBI Taxonomy" id="676789"/>
    <lineage>
        <taxon>Eukaryota</taxon>
        <taxon>Viridiplantae</taxon>
        <taxon>Prasinodermophyta</taxon>
        <taxon>Prasinodermophyceae</taxon>
        <taxon>Prasinodermales</taxon>
        <taxon>Prasinodermaceae</taxon>
        <taxon>Prasinoderma</taxon>
    </lineage>
</organism>
<dbReference type="EMBL" id="HBHY01006080">
    <property type="protein sequence ID" value="CAE0132376.1"/>
    <property type="molecule type" value="Transcribed_RNA"/>
</dbReference>
<evidence type="ECO:0000256" key="1">
    <source>
        <dbReference type="SAM" id="MobiDB-lite"/>
    </source>
</evidence>